<keyword evidence="2" id="KW-1185">Reference proteome</keyword>
<reference evidence="1 2" key="1">
    <citation type="journal article" date="2018" name="Evol. Lett.">
        <title>Horizontal gene cluster transfer increased hallucinogenic mushroom diversity.</title>
        <authorList>
            <person name="Reynolds H.T."/>
            <person name="Vijayakumar V."/>
            <person name="Gluck-Thaler E."/>
            <person name="Korotkin H.B."/>
            <person name="Matheny P.B."/>
            <person name="Slot J.C."/>
        </authorList>
    </citation>
    <scope>NUCLEOTIDE SEQUENCE [LARGE SCALE GENOMIC DNA]</scope>
    <source>
        <strain evidence="1 2">2631</strain>
    </source>
</reference>
<evidence type="ECO:0000313" key="1">
    <source>
        <dbReference type="EMBL" id="PPQ95069.1"/>
    </source>
</evidence>
<accession>A0A409XWD8</accession>
<evidence type="ECO:0000313" key="2">
    <source>
        <dbReference type="Proteomes" id="UP000283269"/>
    </source>
</evidence>
<proteinExistence type="predicted"/>
<gene>
    <name evidence="1" type="ORF">CVT25_002256</name>
</gene>
<dbReference type="InParanoid" id="A0A409XWD8"/>
<organism evidence="1 2">
    <name type="scientific">Psilocybe cyanescens</name>
    <dbReference type="NCBI Taxonomy" id="93625"/>
    <lineage>
        <taxon>Eukaryota</taxon>
        <taxon>Fungi</taxon>
        <taxon>Dikarya</taxon>
        <taxon>Basidiomycota</taxon>
        <taxon>Agaricomycotina</taxon>
        <taxon>Agaricomycetes</taxon>
        <taxon>Agaricomycetidae</taxon>
        <taxon>Agaricales</taxon>
        <taxon>Agaricineae</taxon>
        <taxon>Strophariaceae</taxon>
        <taxon>Psilocybe</taxon>
    </lineage>
</organism>
<name>A0A409XWD8_PSICY</name>
<dbReference type="EMBL" id="NHYD01000128">
    <property type="protein sequence ID" value="PPQ95069.1"/>
    <property type="molecule type" value="Genomic_DNA"/>
</dbReference>
<protein>
    <submittedName>
        <fullName evidence="1">Uncharacterized protein</fullName>
    </submittedName>
</protein>
<dbReference type="Proteomes" id="UP000283269">
    <property type="component" value="Unassembled WGS sequence"/>
</dbReference>
<sequence>MVSYLNCSRNLDSHSSTTSLKYSTSTGCTLQTIPLSIWAMPRIPAQPLSNPSCTGGTWVFTSITSSLLLSMSVTTLPRLCRPSRR</sequence>
<comment type="caution">
    <text evidence="1">The sequence shown here is derived from an EMBL/GenBank/DDBJ whole genome shotgun (WGS) entry which is preliminary data.</text>
</comment>
<dbReference type="AlphaFoldDB" id="A0A409XWD8"/>